<keyword evidence="4" id="KW-1185">Reference proteome</keyword>
<feature type="compositionally biased region" description="Basic and acidic residues" evidence="2">
    <location>
        <begin position="546"/>
        <end position="555"/>
    </location>
</feature>
<reference evidence="4" key="2">
    <citation type="journal article" date="2010" name="Genome Res.">
        <title>Population genomic sequencing of Coccidioides fungi reveals recent hybridization and transposon control.</title>
        <authorList>
            <person name="Neafsey D.E."/>
            <person name="Barker B.M."/>
            <person name="Sharpton T.J."/>
            <person name="Stajich J.E."/>
            <person name="Park D.J."/>
            <person name="Whiston E."/>
            <person name="Hung C.-Y."/>
            <person name="McMahan C."/>
            <person name="White J."/>
            <person name="Sykes S."/>
            <person name="Heiman D."/>
            <person name="Young S."/>
            <person name="Zeng Q."/>
            <person name="Abouelleil A."/>
            <person name="Aftuck L."/>
            <person name="Bessette D."/>
            <person name="Brown A."/>
            <person name="FitzGerald M."/>
            <person name="Lui A."/>
            <person name="Macdonald J.P."/>
            <person name="Priest M."/>
            <person name="Orbach M.J."/>
            <person name="Galgiani J.N."/>
            <person name="Kirkland T.N."/>
            <person name="Cole G.T."/>
            <person name="Birren B.W."/>
            <person name="Henn M.R."/>
            <person name="Taylor J.W."/>
            <person name="Rounsley S.D."/>
        </authorList>
    </citation>
    <scope>GENOME REANNOTATION</scope>
    <source>
        <strain evidence="4">RS</strain>
    </source>
</reference>
<gene>
    <name evidence="3" type="ORF">CIMG_09455</name>
</gene>
<reference evidence="4" key="1">
    <citation type="journal article" date="2009" name="Genome Res.">
        <title>Comparative genomic analyses of the human fungal pathogens Coccidioides and their relatives.</title>
        <authorList>
            <person name="Sharpton T.J."/>
            <person name="Stajich J.E."/>
            <person name="Rounsley S.D."/>
            <person name="Gardner M.J."/>
            <person name="Wortman J.R."/>
            <person name="Jordar V.S."/>
            <person name="Maiti R."/>
            <person name="Kodira C.D."/>
            <person name="Neafsey D.E."/>
            <person name="Zeng Q."/>
            <person name="Hung C.-Y."/>
            <person name="McMahan C."/>
            <person name="Muszewska A."/>
            <person name="Grynberg M."/>
            <person name="Mandel M.A."/>
            <person name="Kellner E.M."/>
            <person name="Barker B.M."/>
            <person name="Galgiani J.N."/>
            <person name="Orbach M.J."/>
            <person name="Kirkland T.N."/>
            <person name="Cole G.T."/>
            <person name="Henn M.R."/>
            <person name="Birren B.W."/>
            <person name="Taylor J.W."/>
        </authorList>
    </citation>
    <scope>NUCLEOTIDE SEQUENCE [LARGE SCALE GENOMIC DNA]</scope>
    <source>
        <strain evidence="4">RS</strain>
    </source>
</reference>
<evidence type="ECO:0000313" key="3">
    <source>
        <dbReference type="EMBL" id="EAS28251.3"/>
    </source>
</evidence>
<sequence>MQTGQTHQTEQTAGRLVNVQKQQTCIAREGSIADDLAPLSERAACRSTVDPDRLLVDGTSEFHIQKTRAMSDLLNFILSNEAFKRRLGSLYSDFPLQQDPDGYAINIAAWQKALADATLAGLIPTPVKGGKLNVTGGAKSHQSNSLVLSTSNTLSAALETREWGRPLALQAVIDESLRTGKMIALPEFLNSPTSPFKKSWIRLPAAPSIFQILGWGVKQARGLIVGTDYDHVESSKNLQEQDLVLVDNLKEAEKRITKEAPAHHQSGVDRIYSKELFRARFSYLIGANAELSPTDLEVLLIFLSRDRGSILYDGETIKFRETNDKTLHITHEDKTVASLKMLISNITVQIASLDAKIRELTLAAQNALKNKNRILALSALRSKKLAERNLQQRSDTLYQLEEVYTKIEQAVGQVDIIRVMEASTGVLRGLNEQVGGVEKVEDVVEELRKEMANVDEVGNIMNEAAPVIDEGELDDELEAMEAQEEEARQEKEAKATREKLAELDKLKLLGPEERAKVQSTAISNAELEESINKLSQMSINDSGLKSSEETRVHAD</sequence>
<dbReference type="GO" id="GO:0009898">
    <property type="term" value="C:cytoplasmic side of plasma membrane"/>
    <property type="evidence" value="ECO:0007669"/>
    <property type="project" value="TreeGrafter"/>
</dbReference>
<feature type="region of interest" description="Disordered" evidence="2">
    <location>
        <begin position="534"/>
        <end position="555"/>
    </location>
</feature>
<feature type="compositionally biased region" description="Polar residues" evidence="2">
    <location>
        <begin position="534"/>
        <end position="545"/>
    </location>
</feature>
<dbReference type="GO" id="GO:0006900">
    <property type="term" value="P:vesicle budding from membrane"/>
    <property type="evidence" value="ECO:0007669"/>
    <property type="project" value="TreeGrafter"/>
</dbReference>
<dbReference type="GeneID" id="4559138"/>
<dbReference type="GO" id="GO:0005771">
    <property type="term" value="C:multivesicular body"/>
    <property type="evidence" value="ECO:0007669"/>
    <property type="project" value="TreeGrafter"/>
</dbReference>
<dbReference type="InterPro" id="IPR005024">
    <property type="entry name" value="Snf7_fam"/>
</dbReference>
<dbReference type="EMBL" id="GG704915">
    <property type="protein sequence ID" value="EAS28251.3"/>
    <property type="molecule type" value="Genomic_DNA"/>
</dbReference>
<evidence type="ECO:0000256" key="1">
    <source>
        <dbReference type="SAM" id="Coils"/>
    </source>
</evidence>
<dbReference type="RefSeq" id="XP_001239834.2">
    <property type="nucleotide sequence ID" value="XM_001239833.2"/>
</dbReference>
<dbReference type="KEGG" id="cim:CIMG_09455"/>
<protein>
    <submittedName>
        <fullName evidence="3">SNF7 family protein</fullName>
    </submittedName>
</protein>
<dbReference type="STRING" id="246410.J3K2E3"/>
<proteinExistence type="predicted"/>
<name>J3K2E3_COCIM</name>
<dbReference type="InParanoid" id="J3K2E3"/>
<dbReference type="VEuPathDB" id="FungiDB:CIMG_09455"/>
<organism evidence="3 4">
    <name type="scientific">Coccidioides immitis (strain RS)</name>
    <name type="common">Valley fever fungus</name>
    <dbReference type="NCBI Taxonomy" id="246410"/>
    <lineage>
        <taxon>Eukaryota</taxon>
        <taxon>Fungi</taxon>
        <taxon>Dikarya</taxon>
        <taxon>Ascomycota</taxon>
        <taxon>Pezizomycotina</taxon>
        <taxon>Eurotiomycetes</taxon>
        <taxon>Eurotiomycetidae</taxon>
        <taxon>Onygenales</taxon>
        <taxon>Onygenaceae</taxon>
        <taxon>Coccidioides</taxon>
    </lineage>
</organism>
<feature type="coiled-coil region" evidence="1">
    <location>
        <begin position="437"/>
        <end position="506"/>
    </location>
</feature>
<dbReference type="Proteomes" id="UP000001261">
    <property type="component" value="Unassembled WGS sequence"/>
</dbReference>
<accession>J3K2E3</accession>
<dbReference type="OMA" id="VEDRPMQ"/>
<evidence type="ECO:0000313" key="4">
    <source>
        <dbReference type="Proteomes" id="UP000001261"/>
    </source>
</evidence>
<dbReference type="PANTHER" id="PTHR22761:SF18">
    <property type="entry name" value="SORTING PROTEIN SNF7 FAMILY PROTEIN, PUTATIVE (AFU_ORTHOLOGUE AFUA_2G16692)-RELATED"/>
    <property type="match status" value="1"/>
</dbReference>
<dbReference type="PANTHER" id="PTHR22761">
    <property type="entry name" value="CHARGED MULTIVESICULAR BODY PROTEIN"/>
    <property type="match status" value="1"/>
</dbReference>
<dbReference type="FunCoup" id="J3K2E3">
    <property type="interactions" value="66"/>
</dbReference>
<keyword evidence="1" id="KW-0175">Coiled coil</keyword>
<dbReference type="Pfam" id="PF03357">
    <property type="entry name" value="Snf7"/>
    <property type="match status" value="1"/>
</dbReference>
<dbReference type="GO" id="GO:0032511">
    <property type="term" value="P:late endosome to vacuole transport via multivesicular body sorting pathway"/>
    <property type="evidence" value="ECO:0007669"/>
    <property type="project" value="TreeGrafter"/>
</dbReference>
<evidence type="ECO:0000256" key="2">
    <source>
        <dbReference type="SAM" id="MobiDB-lite"/>
    </source>
</evidence>
<dbReference type="Gene3D" id="6.10.140.1230">
    <property type="match status" value="1"/>
</dbReference>
<dbReference type="OrthoDB" id="10250120at2759"/>
<dbReference type="GO" id="GO:0000815">
    <property type="term" value="C:ESCRT III complex"/>
    <property type="evidence" value="ECO:0007669"/>
    <property type="project" value="TreeGrafter"/>
</dbReference>
<dbReference type="AlphaFoldDB" id="J3K2E3"/>